<protein>
    <submittedName>
        <fullName evidence="2">Uncharacterized protein</fullName>
    </submittedName>
</protein>
<dbReference type="EMBL" id="NBII01000002">
    <property type="protein sequence ID" value="PAV22398.1"/>
    <property type="molecule type" value="Genomic_DNA"/>
</dbReference>
<dbReference type="OrthoDB" id="2497682at2759"/>
<evidence type="ECO:0000313" key="2">
    <source>
        <dbReference type="EMBL" id="PAV22398.1"/>
    </source>
</evidence>
<evidence type="ECO:0000256" key="1">
    <source>
        <dbReference type="SAM" id="SignalP"/>
    </source>
</evidence>
<accession>A0A286US29</accession>
<keyword evidence="3" id="KW-1185">Reference proteome</keyword>
<reference evidence="2 3" key="1">
    <citation type="journal article" date="2017" name="Mol. Ecol.">
        <title>Comparative and population genomic landscape of Phellinus noxius: A hypervariable fungus causing root rot in trees.</title>
        <authorList>
            <person name="Chung C.L."/>
            <person name="Lee T.J."/>
            <person name="Akiba M."/>
            <person name="Lee H.H."/>
            <person name="Kuo T.H."/>
            <person name="Liu D."/>
            <person name="Ke H.M."/>
            <person name="Yokoi T."/>
            <person name="Roa M.B."/>
            <person name="Lu M.J."/>
            <person name="Chang Y.Y."/>
            <person name="Ann P.J."/>
            <person name="Tsai J.N."/>
            <person name="Chen C.Y."/>
            <person name="Tzean S.S."/>
            <person name="Ota Y."/>
            <person name="Hattori T."/>
            <person name="Sahashi N."/>
            <person name="Liou R.F."/>
            <person name="Kikuchi T."/>
            <person name="Tsai I.J."/>
        </authorList>
    </citation>
    <scope>NUCLEOTIDE SEQUENCE [LARGE SCALE GENOMIC DNA]</scope>
    <source>
        <strain evidence="2 3">FFPRI411160</strain>
    </source>
</reference>
<comment type="caution">
    <text evidence="2">The sequence shown here is derived from an EMBL/GenBank/DDBJ whole genome shotgun (WGS) entry which is preliminary data.</text>
</comment>
<evidence type="ECO:0000313" key="3">
    <source>
        <dbReference type="Proteomes" id="UP000217199"/>
    </source>
</evidence>
<dbReference type="AlphaFoldDB" id="A0A286US29"/>
<dbReference type="Proteomes" id="UP000217199">
    <property type="component" value="Unassembled WGS sequence"/>
</dbReference>
<dbReference type="InParanoid" id="A0A286US29"/>
<keyword evidence="1" id="KW-0732">Signal</keyword>
<name>A0A286US29_9AGAM</name>
<proteinExistence type="predicted"/>
<organism evidence="2 3">
    <name type="scientific">Pyrrhoderma noxium</name>
    <dbReference type="NCBI Taxonomy" id="2282107"/>
    <lineage>
        <taxon>Eukaryota</taxon>
        <taxon>Fungi</taxon>
        <taxon>Dikarya</taxon>
        <taxon>Basidiomycota</taxon>
        <taxon>Agaricomycotina</taxon>
        <taxon>Agaricomycetes</taxon>
        <taxon>Hymenochaetales</taxon>
        <taxon>Hymenochaetaceae</taxon>
        <taxon>Pyrrhoderma</taxon>
    </lineage>
</organism>
<feature type="chain" id="PRO_5013588256" evidence="1">
    <location>
        <begin position="28"/>
        <end position="281"/>
    </location>
</feature>
<sequence length="281" mass="31025">MLVLRTWALSLPLALVATFTSAPGNTAYVLASPGPMPMPLMNADYGSRLAPIAHITRRLIKRIHNSPESVNHTKIVEKPYQDYDEKYESSSRTHVKHITPSSHYSFRVFRRDSNLDNLLASFSDNHDNFVSNGQDLHDLASQSASGDEDDTAFQEDAAAKAATFQQNTQDLNSLLQLLFADKGLAFYDKREQLETLLKNTVNALKGGLSDISVMTKNMPVLGPILGPPVYLTKCIIDDLVLDPSENASDFVINLMQPYLALLKPYFNLLCAPEIGIAGLCL</sequence>
<feature type="signal peptide" evidence="1">
    <location>
        <begin position="1"/>
        <end position="27"/>
    </location>
</feature>
<gene>
    <name evidence="2" type="ORF">PNOK_0235500</name>
</gene>